<organism evidence="1 2">
    <name type="scientific">Mythimna loreyi</name>
    <dbReference type="NCBI Taxonomy" id="667449"/>
    <lineage>
        <taxon>Eukaryota</taxon>
        <taxon>Metazoa</taxon>
        <taxon>Ecdysozoa</taxon>
        <taxon>Arthropoda</taxon>
        <taxon>Hexapoda</taxon>
        <taxon>Insecta</taxon>
        <taxon>Pterygota</taxon>
        <taxon>Neoptera</taxon>
        <taxon>Endopterygota</taxon>
        <taxon>Lepidoptera</taxon>
        <taxon>Glossata</taxon>
        <taxon>Ditrysia</taxon>
        <taxon>Noctuoidea</taxon>
        <taxon>Noctuidae</taxon>
        <taxon>Noctuinae</taxon>
        <taxon>Hadenini</taxon>
        <taxon>Mythimna</taxon>
    </lineage>
</organism>
<protein>
    <submittedName>
        <fullName evidence="1">Uncharacterized protein</fullName>
    </submittedName>
</protein>
<dbReference type="EMBL" id="CM056796">
    <property type="protein sequence ID" value="KAJ8714214.1"/>
    <property type="molecule type" value="Genomic_DNA"/>
</dbReference>
<comment type="caution">
    <text evidence="1">The sequence shown here is derived from an EMBL/GenBank/DDBJ whole genome shotgun (WGS) entry which is preliminary data.</text>
</comment>
<evidence type="ECO:0000313" key="2">
    <source>
        <dbReference type="Proteomes" id="UP001231649"/>
    </source>
</evidence>
<accession>A0ACC2QCZ7</accession>
<keyword evidence="2" id="KW-1185">Reference proteome</keyword>
<evidence type="ECO:0000313" key="1">
    <source>
        <dbReference type="EMBL" id="KAJ8714214.1"/>
    </source>
</evidence>
<gene>
    <name evidence="1" type="ORF">PYW08_007834</name>
</gene>
<dbReference type="Proteomes" id="UP001231649">
    <property type="component" value="Chromosome 20"/>
</dbReference>
<reference evidence="1" key="1">
    <citation type="submission" date="2023-03" db="EMBL/GenBank/DDBJ databases">
        <title>Chromosome-level genomes of two armyworms, Mythimna separata and Mythimna loreyi, provide insights into the biosynthesis and reception of sex pheromones.</title>
        <authorList>
            <person name="Zhao H."/>
        </authorList>
    </citation>
    <scope>NUCLEOTIDE SEQUENCE</scope>
    <source>
        <strain evidence="1">BeijingLab</strain>
    </source>
</reference>
<sequence length="131" mass="15297">MADLLLKNGATNVYMYVFSYEGGRNAPGIFMSSEINYLLDDEELSNKTTPEDMIIIDIMTTLWTNFAVFGVDKMWGPKTGNQSLPTKWIPITKTTRPYLDINLDLTLKSRAAHDKMKFWDMFYRLYKDYLR</sequence>
<proteinExistence type="predicted"/>
<name>A0ACC2QCZ7_9NEOP</name>